<evidence type="ECO:0000259" key="15">
    <source>
        <dbReference type="Pfam" id="PF07715"/>
    </source>
</evidence>
<proteinExistence type="inferred from homology"/>
<sequence>MAITRGVLLLGTALVAGRAFPTSAHDAPAQAVTPPQVAPVAAHDDRSLVSDIIVTAQRRAERAQDVPIVVTAFSGERLRQLNVTEPQNLYGSVPSLVSGTQGQATRDVQSYSIRGQSTGYLSSPGVAVYMSEVPLPSAVTLNLQGAPGQFVDLEDVQVLSGPQGTLFGRNTTGGAVLLRPRRPTNNAGGYVEASIGNYDLRAAEGAVNLPIVDDKLMVRVAGAYQDRRGYTKDLVWNKWRDDQHWYTGRIGILMRPSERFENYLLAYGTRSSNNGSGNVHRGFNIAGLQTFGFCVEPPFTPPGPSGIAVSCDVYRRQTEIADQIGPRRTRGNVDSYSEIESWGVINTSSFELTDGLTLRNIVSYQKLKDDYGADLDATPIQQFEGANSARQPDFPIAGFTDDFGLPLTGAYRDDGGFDLPQDYIKQFTEELQMQGVLLDNDLNFVIGGFYYDAKPAGQWGINSVVFCPAAFTGLCAPQETRNGVSNKSKALYAQATLDLGAFSPALENIRLTAGYRYTWDTIEGSNLSYARNADGLTATCVFNGAPRTDVPIAQIASCGYSARLKSSAPTWTLGADYRPIKDLLVYAKISRGYKAGGFNTQAVRPETRTFLPEKVTVYEVGFKSDWRFADMPVRINAGYYYSSYSNIQRPGGDVNPVTNVAGAAIYAAEARIQGIEADVSIRPARGLEIGSTISHTDAKYKRYMVPAFNVAAGCQGPVFPSGNPAAPNFADLSCAPFQFVTPWIYSVHASIDLPIPSRMGELSLYTTYNRVSSQYTAPGPFEPGALLKGYGLLNASLTWRNIGGGLLDATLFANNITNKLYRVSNTNSLNSLLVISSLYGEPRMLGFRLRYRFGQ</sequence>
<evidence type="ECO:0000256" key="2">
    <source>
        <dbReference type="ARBA" id="ARBA00022448"/>
    </source>
</evidence>
<dbReference type="InterPro" id="IPR039426">
    <property type="entry name" value="TonB-dep_rcpt-like"/>
</dbReference>
<dbReference type="OrthoDB" id="7177879at2"/>
<keyword evidence="16" id="KW-0675">Receptor</keyword>
<protein>
    <submittedName>
        <fullName evidence="16">TonB-dependent receptor</fullName>
    </submittedName>
</protein>
<comment type="caution">
    <text evidence="16">The sequence shown here is derived from an EMBL/GenBank/DDBJ whole genome shotgun (WGS) entry which is preliminary data.</text>
</comment>
<dbReference type="Proteomes" id="UP000024284">
    <property type="component" value="Unassembled WGS sequence"/>
</dbReference>
<keyword evidence="3 11" id="KW-1134">Transmembrane beta strand</keyword>
<dbReference type="InterPro" id="IPR012910">
    <property type="entry name" value="Plug_dom"/>
</dbReference>
<dbReference type="Gene3D" id="2.40.170.20">
    <property type="entry name" value="TonB-dependent receptor, beta-barrel domain"/>
    <property type="match status" value="2"/>
</dbReference>
<dbReference type="Pfam" id="PF07715">
    <property type="entry name" value="Plug"/>
    <property type="match status" value="1"/>
</dbReference>
<feature type="signal peptide" evidence="13">
    <location>
        <begin position="1"/>
        <end position="24"/>
    </location>
</feature>
<evidence type="ECO:0000256" key="11">
    <source>
        <dbReference type="PROSITE-ProRule" id="PRU01360"/>
    </source>
</evidence>
<keyword evidence="5 11" id="KW-0812">Transmembrane</keyword>
<evidence type="ECO:0000256" key="13">
    <source>
        <dbReference type="SAM" id="SignalP"/>
    </source>
</evidence>
<evidence type="ECO:0000256" key="9">
    <source>
        <dbReference type="ARBA" id="ARBA00023136"/>
    </source>
</evidence>
<keyword evidence="7" id="KW-0406">Ion transport</keyword>
<dbReference type="PROSITE" id="PS52016">
    <property type="entry name" value="TONB_DEPENDENT_REC_3"/>
    <property type="match status" value="1"/>
</dbReference>
<dbReference type="Pfam" id="PF00593">
    <property type="entry name" value="TonB_dep_Rec_b-barrel"/>
    <property type="match status" value="1"/>
</dbReference>
<keyword evidence="8 12" id="KW-0798">TonB box</keyword>
<name>A0A086P6Q8_SPHHM</name>
<comment type="subcellular location">
    <subcellularLocation>
        <location evidence="1 11">Cell outer membrane</location>
        <topology evidence="1 11">Multi-pass membrane protein</topology>
    </subcellularLocation>
</comment>
<dbReference type="PANTHER" id="PTHR32552:SF81">
    <property type="entry name" value="TONB-DEPENDENT OUTER MEMBRANE RECEPTOR"/>
    <property type="match status" value="1"/>
</dbReference>
<dbReference type="InterPro" id="IPR000531">
    <property type="entry name" value="Beta-barrel_TonB"/>
</dbReference>
<keyword evidence="2 11" id="KW-0813">Transport</keyword>
<evidence type="ECO:0000256" key="5">
    <source>
        <dbReference type="ARBA" id="ARBA00022692"/>
    </source>
</evidence>
<evidence type="ECO:0000256" key="4">
    <source>
        <dbReference type="ARBA" id="ARBA00022496"/>
    </source>
</evidence>
<reference evidence="16" key="1">
    <citation type="submission" date="2014-08" db="EMBL/GenBank/DDBJ databases">
        <title>Draft genome sequences of Sphingobium herbicidovorans.</title>
        <authorList>
            <person name="Gan H.M."/>
            <person name="Gan H.Y."/>
            <person name="Savka M.A."/>
        </authorList>
    </citation>
    <scope>NUCLEOTIDE SEQUENCE [LARGE SCALE GENOMIC DNA]</scope>
    <source>
        <strain evidence="16">NBRC 16415</strain>
    </source>
</reference>
<evidence type="ECO:0000256" key="7">
    <source>
        <dbReference type="ARBA" id="ARBA00023065"/>
    </source>
</evidence>
<evidence type="ECO:0000256" key="1">
    <source>
        <dbReference type="ARBA" id="ARBA00004571"/>
    </source>
</evidence>
<dbReference type="AlphaFoldDB" id="A0A086P6Q8"/>
<dbReference type="PANTHER" id="PTHR32552">
    <property type="entry name" value="FERRICHROME IRON RECEPTOR-RELATED"/>
    <property type="match status" value="1"/>
</dbReference>
<gene>
    <name evidence="16" type="ORF">BV98_003142</name>
</gene>
<evidence type="ECO:0000256" key="10">
    <source>
        <dbReference type="ARBA" id="ARBA00023237"/>
    </source>
</evidence>
<comment type="similarity">
    <text evidence="11 12">Belongs to the TonB-dependent receptor family.</text>
</comment>
<dbReference type="SUPFAM" id="SSF56935">
    <property type="entry name" value="Porins"/>
    <property type="match status" value="1"/>
</dbReference>
<feature type="domain" description="TonB-dependent receptor-like beta-barrel" evidence="14">
    <location>
        <begin position="325"/>
        <end position="815"/>
    </location>
</feature>
<evidence type="ECO:0000256" key="8">
    <source>
        <dbReference type="ARBA" id="ARBA00023077"/>
    </source>
</evidence>
<keyword evidence="13" id="KW-0732">Signal</keyword>
<dbReference type="GO" id="GO:0009279">
    <property type="term" value="C:cell outer membrane"/>
    <property type="evidence" value="ECO:0007669"/>
    <property type="project" value="UniProtKB-SubCell"/>
</dbReference>
<keyword evidence="17" id="KW-1185">Reference proteome</keyword>
<evidence type="ECO:0000256" key="6">
    <source>
        <dbReference type="ARBA" id="ARBA00023004"/>
    </source>
</evidence>
<feature type="chain" id="PRO_5001813123" evidence="13">
    <location>
        <begin position="25"/>
        <end position="855"/>
    </location>
</feature>
<keyword evidence="10 11" id="KW-0998">Cell outer membrane</keyword>
<evidence type="ECO:0000259" key="14">
    <source>
        <dbReference type="Pfam" id="PF00593"/>
    </source>
</evidence>
<accession>A0A086P6Q8</accession>
<dbReference type="EMBL" id="JFZA02000035">
    <property type="protein sequence ID" value="KFG89076.1"/>
    <property type="molecule type" value="Genomic_DNA"/>
</dbReference>
<dbReference type="eggNOG" id="COG4774">
    <property type="taxonomic scope" value="Bacteria"/>
</dbReference>
<evidence type="ECO:0000313" key="17">
    <source>
        <dbReference type="Proteomes" id="UP000024284"/>
    </source>
</evidence>
<evidence type="ECO:0000256" key="12">
    <source>
        <dbReference type="RuleBase" id="RU003357"/>
    </source>
</evidence>
<evidence type="ECO:0000256" key="3">
    <source>
        <dbReference type="ARBA" id="ARBA00022452"/>
    </source>
</evidence>
<dbReference type="InterPro" id="IPR036942">
    <property type="entry name" value="Beta-barrel_TonB_sf"/>
</dbReference>
<keyword evidence="4" id="KW-0410">Iron transport</keyword>
<evidence type="ECO:0000313" key="16">
    <source>
        <dbReference type="EMBL" id="KFG89076.1"/>
    </source>
</evidence>
<dbReference type="GO" id="GO:0006826">
    <property type="term" value="P:iron ion transport"/>
    <property type="evidence" value="ECO:0007669"/>
    <property type="project" value="UniProtKB-KW"/>
</dbReference>
<dbReference type="PATRIC" id="fig|1219045.3.peg.3189"/>
<keyword evidence="9 11" id="KW-0472">Membrane</keyword>
<feature type="domain" description="TonB-dependent receptor plug" evidence="15">
    <location>
        <begin position="63"/>
        <end position="175"/>
    </location>
</feature>
<keyword evidence="6" id="KW-0408">Iron</keyword>
<dbReference type="STRING" id="76947.GCA_002080435_01519"/>
<organism evidence="16 17">
    <name type="scientific">Sphingobium herbicidovorans (strain ATCC 700291 / DSM 11019 / CCUG 56400 / KCTC 2939 / LMG 18315 / NBRC 16415 / MH)</name>
    <name type="common">Sphingomonas herbicidovorans</name>
    <dbReference type="NCBI Taxonomy" id="1219045"/>
    <lineage>
        <taxon>Bacteria</taxon>
        <taxon>Pseudomonadati</taxon>
        <taxon>Pseudomonadota</taxon>
        <taxon>Alphaproteobacteria</taxon>
        <taxon>Sphingomonadales</taxon>
        <taxon>Sphingomonadaceae</taxon>
        <taxon>Sphingobium</taxon>
    </lineage>
</organism>